<evidence type="ECO:0000256" key="8">
    <source>
        <dbReference type="ARBA" id="ARBA00023329"/>
    </source>
</evidence>
<name>A0ABD1AV44_CARAN</name>
<protein>
    <submittedName>
        <fullName evidence="10">Clathrin assembly protein</fullName>
    </submittedName>
</protein>
<dbReference type="InterPro" id="IPR045192">
    <property type="entry name" value="AP180-like"/>
</dbReference>
<organism evidence="10 11">
    <name type="scientific">Cardamine amara subsp. amara</name>
    <dbReference type="NCBI Taxonomy" id="228776"/>
    <lineage>
        <taxon>Eukaryota</taxon>
        <taxon>Viridiplantae</taxon>
        <taxon>Streptophyta</taxon>
        <taxon>Embryophyta</taxon>
        <taxon>Tracheophyta</taxon>
        <taxon>Spermatophyta</taxon>
        <taxon>Magnoliopsida</taxon>
        <taxon>eudicotyledons</taxon>
        <taxon>Gunneridae</taxon>
        <taxon>Pentapetalae</taxon>
        <taxon>rosids</taxon>
        <taxon>malvids</taxon>
        <taxon>Brassicales</taxon>
        <taxon>Brassicaceae</taxon>
        <taxon>Cardamineae</taxon>
        <taxon>Cardamine</taxon>
    </lineage>
</organism>
<keyword evidence="6" id="KW-0472">Membrane</keyword>
<proteinExistence type="predicted"/>
<dbReference type="GO" id="GO:0005905">
    <property type="term" value="C:clathrin-coated pit"/>
    <property type="evidence" value="ECO:0007669"/>
    <property type="project" value="UniProtKB-SubCell"/>
</dbReference>
<evidence type="ECO:0000256" key="7">
    <source>
        <dbReference type="ARBA" id="ARBA00023176"/>
    </source>
</evidence>
<dbReference type="SUPFAM" id="SSF48464">
    <property type="entry name" value="ENTH/VHS domain"/>
    <property type="match status" value="1"/>
</dbReference>
<evidence type="ECO:0000256" key="4">
    <source>
        <dbReference type="ARBA" id="ARBA00022583"/>
    </source>
</evidence>
<dbReference type="InterPro" id="IPR014712">
    <property type="entry name" value="ANTH_dom_sf"/>
</dbReference>
<dbReference type="InterPro" id="IPR013809">
    <property type="entry name" value="ENTH"/>
</dbReference>
<evidence type="ECO:0000313" key="10">
    <source>
        <dbReference type="EMBL" id="KAL1203620.1"/>
    </source>
</evidence>
<evidence type="ECO:0000256" key="1">
    <source>
        <dbReference type="ARBA" id="ARBA00004132"/>
    </source>
</evidence>
<sequence>MKLWKRAAVFKDGPSQIAADDILTAAVVKATSNDELSIDTESAQFIYRHIRASPSSLRPLISAISYRVNRTRSWAVALKCLMLTHGFFLCKTTVAESIGRLPFDLSSFGEGNSRMMMSRSVGGGFHLFVRAYFAFLDRRSILFHDGNRHRYDEESSVMIRLVIIRKMQMIVDSLIRIKPVGENMNIPLINEAMENVISEILEIYGWICRRIAEVLPNVHSKVEKQEADMALKIVAKSMSQGKQLVKYFEFCRDLGVSNAQEIPSFVRIPEADVIHLDELLRTETDSSEQRTTRLCDLITLDHDELEKQMKVFDLRTLEQNEIEKETKKLSDLITLDDHNEIEKETNKLSDLIILDENEQAQAPASSPPKVVDIPDLISF</sequence>
<dbReference type="Gene3D" id="1.25.40.90">
    <property type="match status" value="1"/>
</dbReference>
<evidence type="ECO:0000259" key="9">
    <source>
        <dbReference type="PROSITE" id="PS50942"/>
    </source>
</evidence>
<keyword evidence="5" id="KW-0333">Golgi apparatus</keyword>
<comment type="subcellular location">
    <subcellularLocation>
        <location evidence="1">Cytoplasmic vesicle</location>
        <location evidence="1">Clathrin-coated vesicle</location>
    </subcellularLocation>
    <subcellularLocation>
        <location evidence="2">Golgi apparatus</location>
    </subcellularLocation>
    <subcellularLocation>
        <location evidence="3">Membrane</location>
        <location evidence="3">Clathrin-coated pit</location>
    </subcellularLocation>
</comment>
<dbReference type="EMBL" id="JBANAX010000555">
    <property type="protein sequence ID" value="KAL1203620.1"/>
    <property type="molecule type" value="Genomic_DNA"/>
</dbReference>
<evidence type="ECO:0000256" key="5">
    <source>
        <dbReference type="ARBA" id="ARBA00023034"/>
    </source>
</evidence>
<dbReference type="InterPro" id="IPR011417">
    <property type="entry name" value="ANTH_dom"/>
</dbReference>
<keyword evidence="8" id="KW-0968">Cytoplasmic vesicle</keyword>
<reference evidence="10 11" key="1">
    <citation type="submission" date="2024-04" db="EMBL/GenBank/DDBJ databases">
        <title>Genome assembly C_amara_ONT_v2.</title>
        <authorList>
            <person name="Yant L."/>
            <person name="Moore C."/>
            <person name="Slenker M."/>
        </authorList>
    </citation>
    <scope>NUCLEOTIDE SEQUENCE [LARGE SCALE GENOMIC DNA]</scope>
    <source>
        <tissue evidence="10">Leaf</tissue>
    </source>
</reference>
<dbReference type="GO" id="GO:0030136">
    <property type="term" value="C:clathrin-coated vesicle"/>
    <property type="evidence" value="ECO:0007669"/>
    <property type="project" value="UniProtKB-SubCell"/>
</dbReference>
<dbReference type="PANTHER" id="PTHR22951:SF78">
    <property type="entry name" value="ENTH DOMAIN-CONTAINING PROTEIN"/>
    <property type="match status" value="1"/>
</dbReference>
<dbReference type="Gene3D" id="1.20.58.150">
    <property type="entry name" value="ANTH domain"/>
    <property type="match status" value="1"/>
</dbReference>
<feature type="domain" description="ENTH" evidence="9">
    <location>
        <begin position="15"/>
        <end position="150"/>
    </location>
</feature>
<keyword evidence="4" id="KW-0254">Endocytosis</keyword>
<evidence type="ECO:0000313" key="11">
    <source>
        <dbReference type="Proteomes" id="UP001558713"/>
    </source>
</evidence>
<gene>
    <name evidence="10" type="ORF">V5N11_033477</name>
</gene>
<keyword evidence="7" id="KW-0168">Coated pit</keyword>
<dbReference type="PANTHER" id="PTHR22951">
    <property type="entry name" value="CLATHRIN ASSEMBLY PROTEIN"/>
    <property type="match status" value="1"/>
</dbReference>
<dbReference type="GO" id="GO:0006897">
    <property type="term" value="P:endocytosis"/>
    <property type="evidence" value="ECO:0007669"/>
    <property type="project" value="UniProtKB-KW"/>
</dbReference>
<dbReference type="GO" id="GO:0005794">
    <property type="term" value="C:Golgi apparatus"/>
    <property type="evidence" value="ECO:0007669"/>
    <property type="project" value="UniProtKB-SubCell"/>
</dbReference>
<accession>A0ABD1AV44</accession>
<evidence type="ECO:0000256" key="2">
    <source>
        <dbReference type="ARBA" id="ARBA00004555"/>
    </source>
</evidence>
<comment type="caution">
    <text evidence="10">The sequence shown here is derived from an EMBL/GenBank/DDBJ whole genome shotgun (WGS) entry which is preliminary data.</text>
</comment>
<dbReference type="AlphaFoldDB" id="A0ABD1AV44"/>
<dbReference type="InterPro" id="IPR048050">
    <property type="entry name" value="ANTH_N_plant"/>
</dbReference>
<evidence type="ECO:0000256" key="3">
    <source>
        <dbReference type="ARBA" id="ARBA00004600"/>
    </source>
</evidence>
<dbReference type="PROSITE" id="PS50942">
    <property type="entry name" value="ENTH"/>
    <property type="match status" value="1"/>
</dbReference>
<dbReference type="Proteomes" id="UP001558713">
    <property type="component" value="Unassembled WGS sequence"/>
</dbReference>
<dbReference type="CDD" id="cd16987">
    <property type="entry name" value="ANTH_N_AP180_plant"/>
    <property type="match status" value="1"/>
</dbReference>
<evidence type="ECO:0000256" key="6">
    <source>
        <dbReference type="ARBA" id="ARBA00023136"/>
    </source>
</evidence>
<keyword evidence="11" id="KW-1185">Reference proteome</keyword>
<dbReference type="InterPro" id="IPR008942">
    <property type="entry name" value="ENTH_VHS"/>
</dbReference>
<dbReference type="Pfam" id="PF07651">
    <property type="entry name" value="ANTH"/>
    <property type="match status" value="1"/>
</dbReference>
<dbReference type="SUPFAM" id="SSF89009">
    <property type="entry name" value="GAT-like domain"/>
    <property type="match status" value="1"/>
</dbReference>